<dbReference type="GO" id="GO:0051016">
    <property type="term" value="P:barbed-end actin filament capping"/>
    <property type="evidence" value="ECO:0007669"/>
    <property type="project" value="TreeGrafter"/>
</dbReference>
<feature type="domain" description="Formin GTPase-binding" evidence="2">
    <location>
        <begin position="332"/>
        <end position="616"/>
    </location>
</feature>
<dbReference type="GO" id="GO:0051017">
    <property type="term" value="P:actin filament bundle assembly"/>
    <property type="evidence" value="ECO:0007669"/>
    <property type="project" value="TreeGrafter"/>
</dbReference>
<dbReference type="KEGG" id="act:ACLA_050100"/>
<dbReference type="OrthoDB" id="2155261at2759"/>
<keyword evidence="4" id="KW-1185">Reference proteome</keyword>
<evidence type="ECO:0000259" key="2">
    <source>
        <dbReference type="SMART" id="SM01140"/>
    </source>
</evidence>
<dbReference type="GO" id="GO:1903475">
    <property type="term" value="P:mitotic actomyosin contractile ring assembly"/>
    <property type="evidence" value="ECO:0007669"/>
    <property type="project" value="TreeGrafter"/>
</dbReference>
<dbReference type="InterPro" id="IPR016024">
    <property type="entry name" value="ARM-type_fold"/>
</dbReference>
<feature type="compositionally biased region" description="Low complexity" evidence="1">
    <location>
        <begin position="423"/>
        <end position="433"/>
    </location>
</feature>
<dbReference type="EMBL" id="DS027054">
    <property type="protein sequence ID" value="EAW10538.1"/>
    <property type="molecule type" value="Genomic_DNA"/>
</dbReference>
<dbReference type="GO" id="GO:0003779">
    <property type="term" value="F:actin binding"/>
    <property type="evidence" value="ECO:0007669"/>
    <property type="project" value="InterPro"/>
</dbReference>
<feature type="region of interest" description="Disordered" evidence="1">
    <location>
        <begin position="374"/>
        <end position="478"/>
    </location>
</feature>
<dbReference type="Pfam" id="PF06371">
    <property type="entry name" value="Drf_GBD"/>
    <property type="match status" value="1"/>
</dbReference>
<dbReference type="GeneID" id="4703897"/>
<feature type="compositionally biased region" description="Polar residues" evidence="1">
    <location>
        <begin position="380"/>
        <end position="394"/>
    </location>
</feature>
<dbReference type="Gene3D" id="1.25.10.10">
    <property type="entry name" value="Leucine-rich Repeat Variant"/>
    <property type="match status" value="1"/>
</dbReference>
<dbReference type="GO" id="GO:0043332">
    <property type="term" value="C:mating projection tip"/>
    <property type="evidence" value="ECO:0007669"/>
    <property type="project" value="TreeGrafter"/>
</dbReference>
<dbReference type="InterPro" id="IPR051661">
    <property type="entry name" value="Actin_filament_regulator"/>
</dbReference>
<feature type="region of interest" description="Disordered" evidence="1">
    <location>
        <begin position="26"/>
        <end position="316"/>
    </location>
</feature>
<dbReference type="eggNOG" id="ENOG502RXE8">
    <property type="taxonomic scope" value="Eukaryota"/>
</dbReference>
<feature type="compositionally biased region" description="Polar residues" evidence="1">
    <location>
        <begin position="53"/>
        <end position="71"/>
    </location>
</feature>
<organism evidence="3 4">
    <name type="scientific">Aspergillus clavatus (strain ATCC 1007 / CBS 513.65 / DSM 816 / NCTC 3887 / NRRL 1 / QM 1276 / 107)</name>
    <dbReference type="NCBI Taxonomy" id="344612"/>
    <lineage>
        <taxon>Eukaryota</taxon>
        <taxon>Fungi</taxon>
        <taxon>Dikarya</taxon>
        <taxon>Ascomycota</taxon>
        <taxon>Pezizomycotina</taxon>
        <taxon>Eurotiomycetes</taxon>
        <taxon>Eurotiomycetidae</taxon>
        <taxon>Eurotiales</taxon>
        <taxon>Aspergillaceae</taxon>
        <taxon>Aspergillus</taxon>
        <taxon>Aspergillus subgen. Fumigati</taxon>
    </lineage>
</organism>
<dbReference type="GO" id="GO:0032153">
    <property type="term" value="C:cell division site"/>
    <property type="evidence" value="ECO:0007669"/>
    <property type="project" value="TreeGrafter"/>
</dbReference>
<sequence length="861" mass="96241">MAPNMQPPEIFDDATRSPTKLGFRAMLSKAHRRNQSADDAINPRIVAKGKAAESSSWSPADQAYPTLNQQPLAERAHNRDAADGTAFYQKSPVKSEKGGLHKKTKSTVSLKSLRNYMERKESKTSESLEDEATGWKPKKAKSANSLSAILKRSQRGRKAEGSKDLRDKENRSPSDLIDNMPSPVWAQYGAGSFHGQGEVPQSPVRRRNLQEEVSLYTPKAYSPAQQRNFHDYQQPSLTNRPNPKPRPKSDNFSGNRKVRELLGNIQTVPSEKPILVDQPQIGSSKDHPRPRMSRSGSQPEPETRPDASPKKPSRVQAAISAFNAKEKEAELQRRLNAKDLESEFEKLLDARNIPHNMRDKMRALDTNIKADFIEKDRAENNTPHSANTSSTNDSAGRRGRKSDKKDDRQPNDGKGSRSRSRSRGFTFSKGSSSPGKKQRPESGSFYRRPKSADLSQPASLSKSLTPSTSTTSLSATACHDTAADPSDFVHYLREIQKPEMIEVGKIHKLRILLRNETVSWVDTFIADGGMDEIVQLLYRIMKVEWREEHEDTLLHETLLCLKALGTTSVALKHLTRIEAELFPALLKMLFDEDKKGPSEYTTRSIIMNLLFTQLSTTTSDDAATACATRILSYLRDPTPPEESQPLSFIANIYQSRPYRVWCKEVSNVTKEVFWIFLHHLNVIPHVKSDGNSSELRQQSYRGRHFPVPRPPVPAAPYVGGVEWDATNYLAAHLDLVNGLIACLPSVEERNQLRSELRASGFEKVMGGSLRTCKEKFYASVHDCLRTWIAAAVEDGWPYTFVREGPPRPEPGSPIKSPTKAGGPGSPKKSALEEKPPRLELALDLPSSGQISQKTEDFGNWL</sequence>
<proteinExistence type="predicted"/>
<dbReference type="OMA" id="WERCMGG"/>
<name>A1CI33_ASPCL</name>
<dbReference type="SMART" id="SM01140">
    <property type="entry name" value="Drf_GBD"/>
    <property type="match status" value="1"/>
</dbReference>
<dbReference type="SUPFAM" id="SSF48371">
    <property type="entry name" value="ARM repeat"/>
    <property type="match status" value="1"/>
</dbReference>
<dbReference type="GO" id="GO:0031267">
    <property type="term" value="F:small GTPase binding"/>
    <property type="evidence" value="ECO:0007669"/>
    <property type="project" value="InterPro"/>
</dbReference>
<feature type="compositionally biased region" description="Basic and acidic residues" evidence="1">
    <location>
        <begin position="157"/>
        <end position="172"/>
    </location>
</feature>
<feature type="compositionally biased region" description="Basic and acidic residues" evidence="1">
    <location>
        <begin position="116"/>
        <end position="126"/>
    </location>
</feature>
<reference evidence="3 4" key="1">
    <citation type="journal article" date="2008" name="PLoS Genet.">
        <title>Genomic islands in the pathogenic filamentous fungus Aspergillus fumigatus.</title>
        <authorList>
            <person name="Fedorova N.D."/>
            <person name="Khaldi N."/>
            <person name="Joardar V.S."/>
            <person name="Maiti R."/>
            <person name="Amedeo P."/>
            <person name="Anderson M.J."/>
            <person name="Crabtree J."/>
            <person name="Silva J.C."/>
            <person name="Badger J.H."/>
            <person name="Albarraq A."/>
            <person name="Angiuoli S."/>
            <person name="Bussey H."/>
            <person name="Bowyer P."/>
            <person name="Cotty P.J."/>
            <person name="Dyer P.S."/>
            <person name="Egan A."/>
            <person name="Galens K."/>
            <person name="Fraser-Liggett C.M."/>
            <person name="Haas B.J."/>
            <person name="Inman J.M."/>
            <person name="Kent R."/>
            <person name="Lemieux S."/>
            <person name="Malavazi I."/>
            <person name="Orvis J."/>
            <person name="Roemer T."/>
            <person name="Ronning C.M."/>
            <person name="Sundaram J.P."/>
            <person name="Sutton G."/>
            <person name="Turner G."/>
            <person name="Venter J.C."/>
            <person name="White O.R."/>
            <person name="Whitty B.R."/>
            <person name="Youngman P."/>
            <person name="Wolfe K.H."/>
            <person name="Goldman G.H."/>
            <person name="Wortman J.R."/>
            <person name="Jiang B."/>
            <person name="Denning D.W."/>
            <person name="Nierman W.C."/>
        </authorList>
    </citation>
    <scope>NUCLEOTIDE SEQUENCE [LARGE SCALE GENOMIC DNA]</scope>
    <source>
        <strain evidence="4">ATCC 1007 / CBS 513.65 / DSM 816 / NCTC 3887 / NRRL 1</strain>
    </source>
</reference>
<protein>
    <recommendedName>
        <fullName evidence="2">Formin GTPase-binding domain-containing protein</fullName>
    </recommendedName>
</protein>
<evidence type="ECO:0000256" key="1">
    <source>
        <dbReference type="SAM" id="MobiDB-lite"/>
    </source>
</evidence>
<feature type="compositionally biased region" description="Low complexity" evidence="1">
    <location>
        <begin position="458"/>
        <end position="477"/>
    </location>
</feature>
<evidence type="ECO:0000313" key="4">
    <source>
        <dbReference type="Proteomes" id="UP000006701"/>
    </source>
</evidence>
<dbReference type="PANTHER" id="PTHR47102:SF2">
    <property type="entry name" value="PROTEIN BNI1"/>
    <property type="match status" value="1"/>
</dbReference>
<feature type="region of interest" description="Disordered" evidence="1">
    <location>
        <begin position="802"/>
        <end position="861"/>
    </location>
</feature>
<dbReference type="InterPro" id="IPR011989">
    <property type="entry name" value="ARM-like"/>
</dbReference>
<dbReference type="InterPro" id="IPR010473">
    <property type="entry name" value="GTPase-bd"/>
</dbReference>
<accession>A1CI33</accession>
<dbReference type="VEuPathDB" id="FungiDB:ACLA_050100"/>
<dbReference type="HOGENOM" id="CLU_008022_0_0_1"/>
<dbReference type="RefSeq" id="XP_001271964.1">
    <property type="nucleotide sequence ID" value="XM_001271963.1"/>
</dbReference>
<dbReference type="Proteomes" id="UP000006701">
    <property type="component" value="Unassembled WGS sequence"/>
</dbReference>
<feature type="compositionally biased region" description="Basic and acidic residues" evidence="1">
    <location>
        <begin position="403"/>
        <end position="415"/>
    </location>
</feature>
<feature type="compositionally biased region" description="Polar residues" evidence="1">
    <location>
        <begin position="223"/>
        <end position="241"/>
    </location>
</feature>
<evidence type="ECO:0000313" key="3">
    <source>
        <dbReference type="EMBL" id="EAW10538.1"/>
    </source>
</evidence>
<dbReference type="AlphaFoldDB" id="A1CI33"/>
<dbReference type="PANTHER" id="PTHR47102">
    <property type="entry name" value="PROTEIN BNI1"/>
    <property type="match status" value="1"/>
</dbReference>
<gene>
    <name evidence="3" type="ORF">ACLA_050100</name>
</gene>